<accession>A0A507BZQ2</accession>
<name>A0A507BZQ2_9FUNG</name>
<dbReference type="EMBL" id="QEAM01001070">
    <property type="protein sequence ID" value="TPX31284.1"/>
    <property type="molecule type" value="Genomic_DNA"/>
</dbReference>
<gene>
    <name evidence="1" type="ORF">SeLEV6574_g08548</name>
</gene>
<organism evidence="1 2">
    <name type="scientific">Synchytrium endobioticum</name>
    <dbReference type="NCBI Taxonomy" id="286115"/>
    <lineage>
        <taxon>Eukaryota</taxon>
        <taxon>Fungi</taxon>
        <taxon>Fungi incertae sedis</taxon>
        <taxon>Chytridiomycota</taxon>
        <taxon>Chytridiomycota incertae sedis</taxon>
        <taxon>Chytridiomycetes</taxon>
        <taxon>Synchytriales</taxon>
        <taxon>Synchytriaceae</taxon>
        <taxon>Synchytrium</taxon>
    </lineage>
</organism>
<protein>
    <submittedName>
        <fullName evidence="1">Uncharacterized protein</fullName>
    </submittedName>
</protein>
<dbReference type="Proteomes" id="UP000320475">
    <property type="component" value="Unassembled WGS sequence"/>
</dbReference>
<sequence length="79" mass="9064">MYAIGMSMADRRTSWYRRNATCKSPGPEMIWIWSATSLHPNPRRAKLLDNPLPGVLLAATVRLMDDMSQRFPKVDEDND</sequence>
<evidence type="ECO:0000313" key="1">
    <source>
        <dbReference type="EMBL" id="TPX31284.1"/>
    </source>
</evidence>
<evidence type="ECO:0000313" key="2">
    <source>
        <dbReference type="Proteomes" id="UP000320475"/>
    </source>
</evidence>
<reference evidence="1 2" key="1">
    <citation type="journal article" date="2019" name="Sci. Rep.">
        <title>Comparative genomics of chytrid fungi reveal insights into the obligate biotrophic and pathogenic lifestyle of Synchytrium endobioticum.</title>
        <authorList>
            <person name="van de Vossenberg B.T.L.H."/>
            <person name="Warris S."/>
            <person name="Nguyen H.D.T."/>
            <person name="van Gent-Pelzer M.P.E."/>
            <person name="Joly D.L."/>
            <person name="van de Geest H.C."/>
            <person name="Bonants P.J.M."/>
            <person name="Smith D.S."/>
            <person name="Levesque C.A."/>
            <person name="van der Lee T.A.J."/>
        </authorList>
    </citation>
    <scope>NUCLEOTIDE SEQUENCE [LARGE SCALE GENOMIC DNA]</scope>
    <source>
        <strain evidence="1 2">LEV6574</strain>
    </source>
</reference>
<comment type="caution">
    <text evidence="1">The sequence shown here is derived from an EMBL/GenBank/DDBJ whole genome shotgun (WGS) entry which is preliminary data.</text>
</comment>
<proteinExistence type="predicted"/>
<dbReference type="AlphaFoldDB" id="A0A507BZQ2"/>